<dbReference type="SUPFAM" id="SSF49313">
    <property type="entry name" value="Cadherin-like"/>
    <property type="match status" value="1"/>
</dbReference>
<dbReference type="Gene3D" id="2.60.40.60">
    <property type="entry name" value="Cadherins"/>
    <property type="match status" value="1"/>
</dbReference>
<dbReference type="Pfam" id="PF00028">
    <property type="entry name" value="Cadherin"/>
    <property type="match status" value="1"/>
</dbReference>
<dbReference type="InterPro" id="IPR039808">
    <property type="entry name" value="Cadherin"/>
</dbReference>
<reference evidence="7" key="2">
    <citation type="submission" date="2021-08" db="EMBL/GenBank/DDBJ databases">
        <authorList>
            <person name="Eriksson T."/>
        </authorList>
    </citation>
    <scope>NUCLEOTIDE SEQUENCE</scope>
    <source>
        <strain evidence="7">Stoneville</strain>
        <tissue evidence="7">Whole head</tissue>
    </source>
</reference>
<sequence>MEVWFQLTPIGTTVFQDILAKDKDAGVNGLVEYSIVKGDNAEHQDDDRIHSEDGYGYFAINLPHQGQVTVNRTLDFEKTQRYYVTVVATVSISVLPETEAAGFSSVIDSEKIHIYKRPWRLVNCRSDENPILQDRAHDEDQRLSSTTTLVVNIKDDDDQNPSFIYKGCMLLDGTCINPEYSASV</sequence>
<dbReference type="EMBL" id="JABDTM020012525">
    <property type="protein sequence ID" value="KAH0820242.1"/>
    <property type="molecule type" value="Genomic_DNA"/>
</dbReference>
<keyword evidence="8" id="KW-1185">Reference proteome</keyword>
<comment type="subcellular location">
    <subcellularLocation>
        <location evidence="1">Membrane</location>
    </subcellularLocation>
</comment>
<gene>
    <name evidence="7" type="ORF">GEV33_002549</name>
</gene>
<dbReference type="GO" id="GO:0016342">
    <property type="term" value="C:catenin complex"/>
    <property type="evidence" value="ECO:0007669"/>
    <property type="project" value="TreeGrafter"/>
</dbReference>
<evidence type="ECO:0000256" key="5">
    <source>
        <dbReference type="PROSITE-ProRule" id="PRU00043"/>
    </source>
</evidence>
<feature type="domain" description="Cadherin" evidence="6">
    <location>
        <begin position="8"/>
        <end position="163"/>
    </location>
</feature>
<dbReference type="GO" id="GO:0045296">
    <property type="term" value="F:cadherin binding"/>
    <property type="evidence" value="ECO:0007669"/>
    <property type="project" value="TreeGrafter"/>
</dbReference>
<evidence type="ECO:0000256" key="3">
    <source>
        <dbReference type="ARBA" id="ARBA00022837"/>
    </source>
</evidence>
<evidence type="ECO:0000256" key="2">
    <source>
        <dbReference type="ARBA" id="ARBA00022737"/>
    </source>
</evidence>
<keyword evidence="2" id="KW-0677">Repeat</keyword>
<proteinExistence type="predicted"/>
<dbReference type="PANTHER" id="PTHR24027">
    <property type="entry name" value="CADHERIN-23"/>
    <property type="match status" value="1"/>
</dbReference>
<evidence type="ECO:0000256" key="4">
    <source>
        <dbReference type="ARBA" id="ARBA00023136"/>
    </source>
</evidence>
<evidence type="ECO:0000259" key="6">
    <source>
        <dbReference type="PROSITE" id="PS50268"/>
    </source>
</evidence>
<dbReference type="PANTHER" id="PTHR24027:SF438">
    <property type="entry name" value="CADHERIN 23"/>
    <property type="match status" value="1"/>
</dbReference>
<evidence type="ECO:0000256" key="1">
    <source>
        <dbReference type="ARBA" id="ARBA00004370"/>
    </source>
</evidence>
<evidence type="ECO:0000313" key="8">
    <source>
        <dbReference type="Proteomes" id="UP000719412"/>
    </source>
</evidence>
<keyword evidence="4" id="KW-0472">Membrane</keyword>
<dbReference type="InterPro" id="IPR002126">
    <property type="entry name" value="Cadherin-like_dom"/>
</dbReference>
<dbReference type="GO" id="GO:0007156">
    <property type="term" value="P:homophilic cell adhesion via plasma membrane adhesion molecules"/>
    <property type="evidence" value="ECO:0007669"/>
    <property type="project" value="InterPro"/>
</dbReference>
<dbReference type="PROSITE" id="PS50268">
    <property type="entry name" value="CADHERIN_2"/>
    <property type="match status" value="1"/>
</dbReference>
<comment type="caution">
    <text evidence="7">The sequence shown here is derived from an EMBL/GenBank/DDBJ whole genome shotgun (WGS) entry which is preliminary data.</text>
</comment>
<evidence type="ECO:0000313" key="7">
    <source>
        <dbReference type="EMBL" id="KAH0820242.1"/>
    </source>
</evidence>
<keyword evidence="3 5" id="KW-0106">Calcium</keyword>
<dbReference type="SMART" id="SM00112">
    <property type="entry name" value="CA"/>
    <property type="match status" value="1"/>
</dbReference>
<protein>
    <recommendedName>
        <fullName evidence="6">Cadherin domain-containing protein</fullName>
    </recommendedName>
</protein>
<organism evidence="7 8">
    <name type="scientific">Tenebrio molitor</name>
    <name type="common">Yellow mealworm beetle</name>
    <dbReference type="NCBI Taxonomy" id="7067"/>
    <lineage>
        <taxon>Eukaryota</taxon>
        <taxon>Metazoa</taxon>
        <taxon>Ecdysozoa</taxon>
        <taxon>Arthropoda</taxon>
        <taxon>Hexapoda</taxon>
        <taxon>Insecta</taxon>
        <taxon>Pterygota</taxon>
        <taxon>Neoptera</taxon>
        <taxon>Endopterygota</taxon>
        <taxon>Coleoptera</taxon>
        <taxon>Polyphaga</taxon>
        <taxon>Cucujiformia</taxon>
        <taxon>Tenebrionidae</taxon>
        <taxon>Tenebrio</taxon>
    </lineage>
</organism>
<dbReference type="CDD" id="cd11304">
    <property type="entry name" value="Cadherin_repeat"/>
    <property type="match status" value="1"/>
</dbReference>
<dbReference type="GO" id="GO:0005509">
    <property type="term" value="F:calcium ion binding"/>
    <property type="evidence" value="ECO:0007669"/>
    <property type="project" value="UniProtKB-UniRule"/>
</dbReference>
<dbReference type="GO" id="GO:0016477">
    <property type="term" value="P:cell migration"/>
    <property type="evidence" value="ECO:0007669"/>
    <property type="project" value="TreeGrafter"/>
</dbReference>
<accession>A0A8J6HTX9</accession>
<dbReference type="Proteomes" id="UP000719412">
    <property type="component" value="Unassembled WGS sequence"/>
</dbReference>
<reference evidence="7" key="1">
    <citation type="journal article" date="2020" name="J Insects Food Feed">
        <title>The yellow mealworm (Tenebrio molitor) genome: a resource for the emerging insects as food and feed industry.</title>
        <authorList>
            <person name="Eriksson T."/>
            <person name="Andere A."/>
            <person name="Kelstrup H."/>
            <person name="Emery V."/>
            <person name="Picard C."/>
        </authorList>
    </citation>
    <scope>NUCLEOTIDE SEQUENCE</scope>
    <source>
        <strain evidence="7">Stoneville</strain>
        <tissue evidence="7">Whole head</tissue>
    </source>
</reference>
<dbReference type="AlphaFoldDB" id="A0A8J6HTX9"/>
<dbReference type="InterPro" id="IPR015919">
    <property type="entry name" value="Cadherin-like_sf"/>
</dbReference>
<name>A0A8J6HTX9_TENMO</name>
<dbReference type="GO" id="GO:0008013">
    <property type="term" value="F:beta-catenin binding"/>
    <property type="evidence" value="ECO:0007669"/>
    <property type="project" value="TreeGrafter"/>
</dbReference>